<name>A0A8C0G5Q5_CHEAB</name>
<dbReference type="GeneTree" id="ENSGT01030000240168"/>
<accession>A0A8C0G5Q5</accession>
<protein>
    <submittedName>
        <fullName evidence="1">Uncharacterized protein</fullName>
    </submittedName>
</protein>
<organism evidence="1 2">
    <name type="scientific">Chelonoidis abingdonii</name>
    <name type="common">Abingdon island giant tortoise</name>
    <name type="synonym">Testudo abingdonii</name>
    <dbReference type="NCBI Taxonomy" id="106734"/>
    <lineage>
        <taxon>Eukaryota</taxon>
        <taxon>Metazoa</taxon>
        <taxon>Chordata</taxon>
        <taxon>Craniata</taxon>
        <taxon>Vertebrata</taxon>
        <taxon>Euteleostomi</taxon>
        <taxon>Archelosauria</taxon>
        <taxon>Testudinata</taxon>
        <taxon>Testudines</taxon>
        <taxon>Cryptodira</taxon>
        <taxon>Durocryptodira</taxon>
        <taxon>Testudinoidea</taxon>
        <taxon>Testudinidae</taxon>
        <taxon>Chelonoidis</taxon>
    </lineage>
</organism>
<reference evidence="1" key="1">
    <citation type="submission" date="2025-08" db="UniProtKB">
        <authorList>
            <consortium name="Ensembl"/>
        </authorList>
    </citation>
    <scope>IDENTIFICATION</scope>
</reference>
<dbReference type="PRINTS" id="PR02045">
    <property type="entry name" value="F138DOMAIN"/>
</dbReference>
<keyword evidence="2" id="KW-1185">Reference proteome</keyword>
<proteinExistence type="predicted"/>
<dbReference type="AlphaFoldDB" id="A0A8C0G5Q5"/>
<dbReference type="Ensembl" id="ENSCABT00000002597.1">
    <property type="protein sequence ID" value="ENSCABP00000002412.1"/>
    <property type="gene ID" value="ENSCABG00000001880.1"/>
</dbReference>
<evidence type="ECO:0000313" key="2">
    <source>
        <dbReference type="Proteomes" id="UP000694404"/>
    </source>
</evidence>
<sequence>HPNSWSPGYTRSIGTAHCSLEFLSSSDPLASASPGAGITGTSHWAWLILHATSSSFNLCL</sequence>
<dbReference type="Proteomes" id="UP000694404">
    <property type="component" value="Unplaced"/>
</dbReference>
<evidence type="ECO:0000313" key="1">
    <source>
        <dbReference type="Ensembl" id="ENSCABP00000002412.1"/>
    </source>
</evidence>
<reference evidence="1" key="2">
    <citation type="submission" date="2025-09" db="UniProtKB">
        <authorList>
            <consortium name="Ensembl"/>
        </authorList>
    </citation>
    <scope>IDENTIFICATION</scope>
</reference>